<keyword evidence="1" id="KW-0732">Signal</keyword>
<proteinExistence type="predicted"/>
<evidence type="ECO:0000256" key="1">
    <source>
        <dbReference type="SAM" id="SignalP"/>
    </source>
</evidence>
<comment type="caution">
    <text evidence="2">The sequence shown here is derived from an EMBL/GenBank/DDBJ whole genome shotgun (WGS) entry which is preliminary data.</text>
</comment>
<reference evidence="2 3" key="1">
    <citation type="journal article" date="2020" name="Mol. Biol. Evol.">
        <title>Interspecific Gene Flow and the Evolution of Specialization in Black and White Rhinoceros.</title>
        <authorList>
            <person name="Moodley Y."/>
            <person name="Westbury M.V."/>
            <person name="Russo I.M."/>
            <person name="Gopalakrishnan S."/>
            <person name="Rakotoarivelo A."/>
            <person name="Olsen R.A."/>
            <person name="Prost S."/>
            <person name="Tunstall T."/>
            <person name="Ryder O.A."/>
            <person name="Dalen L."/>
            <person name="Bruford M.W."/>
        </authorList>
    </citation>
    <scope>NUCLEOTIDE SEQUENCE [LARGE SCALE GENOMIC DNA]</scope>
    <source>
        <strain evidence="2">SBR-YM</strain>
        <tissue evidence="2">Skin</tissue>
    </source>
</reference>
<evidence type="ECO:0000313" key="2">
    <source>
        <dbReference type="EMBL" id="KAF5920595.1"/>
    </source>
</evidence>
<evidence type="ECO:0000313" key="3">
    <source>
        <dbReference type="Proteomes" id="UP000551758"/>
    </source>
</evidence>
<dbReference type="Proteomes" id="UP000551758">
    <property type="component" value="Unassembled WGS sequence"/>
</dbReference>
<keyword evidence="3" id="KW-1185">Reference proteome</keyword>
<dbReference type="EMBL" id="JACDTQ010001952">
    <property type="protein sequence ID" value="KAF5920595.1"/>
    <property type="molecule type" value="Genomic_DNA"/>
</dbReference>
<gene>
    <name evidence="2" type="ORF">HPG69_012077</name>
</gene>
<feature type="signal peptide" evidence="1">
    <location>
        <begin position="1"/>
        <end position="15"/>
    </location>
</feature>
<accession>A0A7J7EXR6</accession>
<protein>
    <submittedName>
        <fullName evidence="2">Uncharacterized protein</fullName>
    </submittedName>
</protein>
<dbReference type="AlphaFoldDB" id="A0A7J7EXR6"/>
<name>A0A7J7EXR6_DICBM</name>
<feature type="chain" id="PRO_5029754948" evidence="1">
    <location>
        <begin position="16"/>
        <end position="147"/>
    </location>
</feature>
<organism evidence="2 3">
    <name type="scientific">Diceros bicornis minor</name>
    <name type="common">South-central black rhinoceros</name>
    <dbReference type="NCBI Taxonomy" id="77932"/>
    <lineage>
        <taxon>Eukaryota</taxon>
        <taxon>Metazoa</taxon>
        <taxon>Chordata</taxon>
        <taxon>Craniata</taxon>
        <taxon>Vertebrata</taxon>
        <taxon>Euteleostomi</taxon>
        <taxon>Mammalia</taxon>
        <taxon>Eutheria</taxon>
        <taxon>Laurasiatheria</taxon>
        <taxon>Perissodactyla</taxon>
        <taxon>Rhinocerotidae</taxon>
        <taxon>Diceros</taxon>
    </lineage>
</organism>
<sequence>MVVLCGLSVLSDAQGGWVCSFEPQWSDLLMSQHFSPTDPPQDGVECSTFTYQPAAILVLRLHLSPGLERLLVFVPGPAFSCLFESLLCVNGALDKLLLSVFMGMHHTKLPRQAFRHSQLSHLLSFVISTVTMWAPGNCCHAVEALAF</sequence>